<proteinExistence type="predicted"/>
<name>A0ACB8TMR6_9APHY</name>
<evidence type="ECO:0000313" key="1">
    <source>
        <dbReference type="EMBL" id="KAI0083235.1"/>
    </source>
</evidence>
<dbReference type="EMBL" id="MU274979">
    <property type="protein sequence ID" value="KAI0083235.1"/>
    <property type="molecule type" value="Genomic_DNA"/>
</dbReference>
<dbReference type="Proteomes" id="UP001055072">
    <property type="component" value="Unassembled WGS sequence"/>
</dbReference>
<reference evidence="1" key="1">
    <citation type="journal article" date="2021" name="Environ. Microbiol.">
        <title>Gene family expansions and transcriptome signatures uncover fungal adaptations to wood decay.</title>
        <authorList>
            <person name="Hage H."/>
            <person name="Miyauchi S."/>
            <person name="Viragh M."/>
            <person name="Drula E."/>
            <person name="Min B."/>
            <person name="Chaduli D."/>
            <person name="Navarro D."/>
            <person name="Favel A."/>
            <person name="Norest M."/>
            <person name="Lesage-Meessen L."/>
            <person name="Balint B."/>
            <person name="Merenyi Z."/>
            <person name="de Eugenio L."/>
            <person name="Morin E."/>
            <person name="Martinez A.T."/>
            <person name="Baldrian P."/>
            <person name="Stursova M."/>
            <person name="Martinez M.J."/>
            <person name="Novotny C."/>
            <person name="Magnuson J.K."/>
            <person name="Spatafora J.W."/>
            <person name="Maurice S."/>
            <person name="Pangilinan J."/>
            <person name="Andreopoulos W."/>
            <person name="LaButti K."/>
            <person name="Hundley H."/>
            <person name="Na H."/>
            <person name="Kuo A."/>
            <person name="Barry K."/>
            <person name="Lipzen A."/>
            <person name="Henrissat B."/>
            <person name="Riley R."/>
            <person name="Ahrendt S."/>
            <person name="Nagy L.G."/>
            <person name="Grigoriev I.V."/>
            <person name="Martin F."/>
            <person name="Rosso M.N."/>
        </authorList>
    </citation>
    <scope>NUCLEOTIDE SEQUENCE</scope>
    <source>
        <strain evidence="1">CBS 384.51</strain>
    </source>
</reference>
<comment type="caution">
    <text evidence="1">The sequence shown here is derived from an EMBL/GenBank/DDBJ whole genome shotgun (WGS) entry which is preliminary data.</text>
</comment>
<organism evidence="1 2">
    <name type="scientific">Irpex rosettiformis</name>
    <dbReference type="NCBI Taxonomy" id="378272"/>
    <lineage>
        <taxon>Eukaryota</taxon>
        <taxon>Fungi</taxon>
        <taxon>Dikarya</taxon>
        <taxon>Basidiomycota</taxon>
        <taxon>Agaricomycotina</taxon>
        <taxon>Agaricomycetes</taxon>
        <taxon>Polyporales</taxon>
        <taxon>Irpicaceae</taxon>
        <taxon>Irpex</taxon>
    </lineage>
</organism>
<evidence type="ECO:0000313" key="2">
    <source>
        <dbReference type="Proteomes" id="UP001055072"/>
    </source>
</evidence>
<protein>
    <submittedName>
        <fullName evidence="1">Uncharacterized protein</fullName>
    </submittedName>
</protein>
<gene>
    <name evidence="1" type="ORF">BDY19DRAFT_910751</name>
</gene>
<accession>A0ACB8TMR6</accession>
<sequence>MGGGGRIDKTWDFNQWFALDIPRLNGTTLPISVFCANYFEIRDLKSVSPWFRIMSSLDTQAQVDRLGSIAEYNSCKQILNRPWKWWAVINGRGNVRFVSNKWSLIKPFIDGYNTALCRKADSFLEALKLALLDGESIEQFDLRNADYRTFMASQPTTSQDQPTGPSTPHPSRSSTPSSTPPPVYTPVTSTTTPYTNIYPTIPTHDGNDPATPSRAHQTYMRRTTSNHVNTTLPRAPSPAACTADTHSVSSPPQSETSDDNESSEGSIVEPIGQVHRDASVRGFPMRNADTHGSSSGGGGASVAGGDNSQFIYGRQAFLHQRDFHSNLQGLLYDSPPPSVNLVPSFGSYIDEWADSHGYEDAFLVGLYSAFVSSNTSADFVEAVSEMLSIQEARWVYRWARWSEGNGYRRRNFDRAVKMHVTLLAMGDLVCSILGLDGTSMPSSNLVRYPSDARKLRKTMARMPWRTRTRQKKSHAAPHTPAEKKAAAEATKQRKTELSSLVSDALLDMWKIAERLHKDQGKHSVQYWYEFLLQRAGKQKKKRRTSSWNAFVSKSVKAHNDALPIGEPRVKASVLMQDLRERWRDMSELERAEFTEDAKEHLEERREMKQIAVHNVPINEFHDLEYLCNRTSTEIMIIGSRAQSSSYLVPFTLLKFKMSPAQYAAQLECFLLSGIEGAVQKCENELAKLKKKTADLIIEKLQFVGRPDQISRMYYRDFEMHITHKFGIVVENWPLKDFVCPSHVSSRIELDTLYHGWESGATHFRRLSPAELTEWRRQRVEKARQAQAQNTSPVAAVTEASTSTALIDEPGSSEPSAPEPSSSSTPLPGPAATISQPLSSDVSSLAGTKRPFETAVFSVGSSQLVQKKKRKERSDKGKKYGPRKKAVALAPAAKNA</sequence>
<keyword evidence="2" id="KW-1185">Reference proteome</keyword>